<feature type="compositionally biased region" description="Low complexity" evidence="1">
    <location>
        <begin position="197"/>
        <end position="216"/>
    </location>
</feature>
<dbReference type="Proteomes" id="UP000245946">
    <property type="component" value="Unassembled WGS sequence"/>
</dbReference>
<dbReference type="GeneID" id="37273074"/>
<sequence length="637" mass="68835">MWASQAAGSGDEASSPESERMSDFEQRTAAAGSSSSPRLLDVRRAPAAGYSLAASALLQAHYALDGSPPWPFAAPPEEEAWKPDGQQQLPWVDQRQLLPCGQGTPVMIDWEALAGALEQLVKPAQASRRLEDVVIRPSFDRLCERLAHVASSAAPRSTQYKRSRTRAAAKAIDKCVRLWAPFLRRAEAAHPSNSAQPGSSASPHISTSPSRPTTPSNAMSDPPCDADSTIGTSPQLAEPDTQRSLLASSVERMWLQRKPRFEPRADVLDIDAHLTPLEALSQVQHLLQLHPKRILPAVDALGDLDVASSQSLPLYDGAEGRHLYVMGSAEQRAVVINHVALHTPGLGSTTTLILTQRGASTQSGNWAEAGVLPPPMPPSVACFESVVNFRYTGFAASPFRGIARAIATGSSTWIDMDTFAGDGRLVGLGSAVASNSERTTSAPTPLPLPTLASMAADVAGQAGASSSDLAGVLPESLLRHFDFAPYPCVSCHRLVHAPPTRAPLWSRLQQELPDDRSVSFYWACKQLEGLDRIVAEARKYGYLPAWTDYLFADAAARKRTPEAPRSVAVGGRGPWIQGLPDCEWRFCMACAGLHIRQAGSETCGCLMCSPMTQQRPPRYTVSKTWRRHVLDRPKLKF</sequence>
<evidence type="ECO:0000313" key="2">
    <source>
        <dbReference type="EMBL" id="PWN95302.1"/>
    </source>
</evidence>
<dbReference type="AlphaFoldDB" id="A0A316Z321"/>
<gene>
    <name evidence="2" type="ORF">FA09DRAFT_362946</name>
</gene>
<accession>A0A316Z321</accession>
<protein>
    <submittedName>
        <fullName evidence="2">Uncharacterized protein</fullName>
    </submittedName>
</protein>
<evidence type="ECO:0000256" key="1">
    <source>
        <dbReference type="SAM" id="MobiDB-lite"/>
    </source>
</evidence>
<feature type="region of interest" description="Disordered" evidence="1">
    <location>
        <begin position="189"/>
        <end position="242"/>
    </location>
</feature>
<feature type="compositionally biased region" description="Basic and acidic residues" evidence="1">
    <location>
        <begin position="17"/>
        <end position="26"/>
    </location>
</feature>
<name>A0A316Z321_9BASI</name>
<reference evidence="2 3" key="1">
    <citation type="journal article" date="2018" name="Mol. Biol. Evol.">
        <title>Broad Genomic Sampling Reveals a Smut Pathogenic Ancestry of the Fungal Clade Ustilaginomycotina.</title>
        <authorList>
            <person name="Kijpornyongpan T."/>
            <person name="Mondo S.J."/>
            <person name="Barry K."/>
            <person name="Sandor L."/>
            <person name="Lee J."/>
            <person name="Lipzen A."/>
            <person name="Pangilinan J."/>
            <person name="LaButti K."/>
            <person name="Hainaut M."/>
            <person name="Henrissat B."/>
            <person name="Grigoriev I.V."/>
            <person name="Spatafora J.W."/>
            <person name="Aime M.C."/>
        </authorList>
    </citation>
    <scope>NUCLEOTIDE SEQUENCE [LARGE SCALE GENOMIC DNA]</scope>
    <source>
        <strain evidence="2 3">MCA 4186</strain>
    </source>
</reference>
<evidence type="ECO:0000313" key="3">
    <source>
        <dbReference type="Proteomes" id="UP000245946"/>
    </source>
</evidence>
<proteinExistence type="predicted"/>
<keyword evidence="3" id="KW-1185">Reference proteome</keyword>
<organism evidence="2 3">
    <name type="scientific">Tilletiopsis washingtonensis</name>
    <dbReference type="NCBI Taxonomy" id="58919"/>
    <lineage>
        <taxon>Eukaryota</taxon>
        <taxon>Fungi</taxon>
        <taxon>Dikarya</taxon>
        <taxon>Basidiomycota</taxon>
        <taxon>Ustilaginomycotina</taxon>
        <taxon>Exobasidiomycetes</taxon>
        <taxon>Entylomatales</taxon>
        <taxon>Entylomatales incertae sedis</taxon>
        <taxon>Tilletiopsis</taxon>
    </lineage>
</organism>
<feature type="region of interest" description="Disordered" evidence="1">
    <location>
        <begin position="1"/>
        <end position="38"/>
    </location>
</feature>
<dbReference type="EMBL" id="KZ819305">
    <property type="protein sequence ID" value="PWN95302.1"/>
    <property type="molecule type" value="Genomic_DNA"/>
</dbReference>
<dbReference type="RefSeq" id="XP_025595581.1">
    <property type="nucleotide sequence ID" value="XM_025745530.1"/>
</dbReference>